<gene>
    <name evidence="1" type="ORF">LCGC14_0208750</name>
</gene>
<name>A0A0F9UL84_9ZZZZ</name>
<protein>
    <submittedName>
        <fullName evidence="1">Uncharacterized protein</fullName>
    </submittedName>
</protein>
<dbReference type="AlphaFoldDB" id="A0A0F9UL84"/>
<dbReference type="EMBL" id="LAZR01000095">
    <property type="protein sequence ID" value="KKN92384.1"/>
    <property type="molecule type" value="Genomic_DNA"/>
</dbReference>
<sequence length="293" mass="32219">MAGEFLGSFSKFFTNLTKSQRQELDRAFADLQNMKEMTSLDESLRLLKRKPDQSLPIPQLTSSESIQGAIITWPSLNDQRINFYEAHVSTFSNFSAFTTVTTFGQDIVLEGLQSARHIRVRGVRRDGTTTPFSEVLTVNPQLFEVRAHSAESFYTTLEVDTAHTILGGLGTDLQYTPLNPGGTSMVWGFLTGYADPACAFIGDGKIQASVWVAIYDSQGSLISDTEYERLTFGENYNSLNIGPFPVEHPDSGSSVVVRVVAWDLTTTEIGGVRNADSTLIEWCHLNVLEAGAG</sequence>
<proteinExistence type="predicted"/>
<organism evidence="1">
    <name type="scientific">marine sediment metagenome</name>
    <dbReference type="NCBI Taxonomy" id="412755"/>
    <lineage>
        <taxon>unclassified sequences</taxon>
        <taxon>metagenomes</taxon>
        <taxon>ecological metagenomes</taxon>
    </lineage>
</organism>
<evidence type="ECO:0000313" key="1">
    <source>
        <dbReference type="EMBL" id="KKN92384.1"/>
    </source>
</evidence>
<accession>A0A0F9UL84</accession>
<comment type="caution">
    <text evidence="1">The sequence shown here is derived from an EMBL/GenBank/DDBJ whole genome shotgun (WGS) entry which is preliminary data.</text>
</comment>
<reference evidence="1" key="1">
    <citation type="journal article" date="2015" name="Nature">
        <title>Complex archaea that bridge the gap between prokaryotes and eukaryotes.</title>
        <authorList>
            <person name="Spang A."/>
            <person name="Saw J.H."/>
            <person name="Jorgensen S.L."/>
            <person name="Zaremba-Niedzwiedzka K."/>
            <person name="Martijn J."/>
            <person name="Lind A.E."/>
            <person name="van Eijk R."/>
            <person name="Schleper C."/>
            <person name="Guy L."/>
            <person name="Ettema T.J."/>
        </authorList>
    </citation>
    <scope>NUCLEOTIDE SEQUENCE</scope>
</reference>